<dbReference type="InterPro" id="IPR049883">
    <property type="entry name" value="NOTCH1_EGF-like"/>
</dbReference>
<evidence type="ECO:0000259" key="5">
    <source>
        <dbReference type="PROSITE" id="PS50026"/>
    </source>
</evidence>
<comment type="caution">
    <text evidence="3">Lacks conserved residue(s) required for the propagation of feature annotation.</text>
</comment>
<accession>A0AAE0L696</accession>
<evidence type="ECO:0000256" key="3">
    <source>
        <dbReference type="PROSITE-ProRule" id="PRU00076"/>
    </source>
</evidence>
<dbReference type="SMART" id="SM00181">
    <property type="entry name" value="EGF"/>
    <property type="match status" value="13"/>
</dbReference>
<protein>
    <recommendedName>
        <fullName evidence="5">EGF-like domain-containing protein</fullName>
    </recommendedName>
</protein>
<sequence>MDDFSADVEAEVVSLLAEAARVSTSQVIMVSVTNSTQRRQRQLRQSGTSTVTVLVDVSWYENDLAVVNASNVRRPGARGRVHHPRDVIRWHHRATGYPPPNPPLPPPPPACEVYDPCFAYGDRAAECVNVGITENSTEGWMCLDCPEGFDGNGTHCDDVDECLRGNGGCDNRTSCANAYGTRVCGPCPEGFTGNGAPEAGGCIDTDECTTANGGCDFMAVCHNTPGGFYCGACPAGFSGTGDTECVDINECLDAAACDELTICSNSAGGYACTACPPGYSGTGKTGCRFASSCEEAPCDPLTQCSVVNGRVTCSECPTGYSGSGFVGCEEVDGCAVTASAPNGPCFPGVQCTDVPAPGLGFACGPCPEGYIGEYGIGELGCKLDLCPLGSACSLDPKVTCTMVTATAFSCGLCPSGYSGDGYVRGAFPGCEDVDECAINNPCDPRAECINLRGGVECGPCPEGFVGTGSSGCQETTGSCDEGNGGCWTNGEVSAECRDTDPDTGAQLVSPVCGTCPAGMEDQEGAQPGTACVDIDRCAAAPGELSQCAEGVTCLDLRAPADGFNCAECSLGLIGDGYNPERYPEKEGCYLDACFSSNGGCSTNPAVACTNVRDALNGRVCGPGCPTGYTDVWGDATLCEDEKSCELYPCFSSVEVDPPVAVQCTDLPAPAAGPTGRVCAACPNGFEGDGAECTDVDECLVANGGCYEDYSAEPTPVVTTCTNTLMDKAHPLGRQCGPCPDGYKGSGDTECIYVERCGVGDSTATNGGCWVGQELYAGLSTTCTDLPNLGGTECGPCPEGMSSPDGTGATGCVEVDACISEPCYDARVTCTDYKAYEDPPTGRLCTYVAHDPKVGDTVELDWTCPEGFKGDGVQCVECAMLVRITNATIVDGATNRAGWQLNKRVQVYGQLTGLDSAACTNLQGTYFRWAGSVSDGSELVLGDANMADTWTLTIFKEQLKVKRNYIVSFQGFLRGNQAITGSADLPFFVNSLPIAVSMSGGNVVTGDRSAVVLNASATSDPDGAEGEIEYSWRCRIQDSVEKCRERSELYPEGVALPTSLRDPALNLSLLGGVGEPINYTFTLTASKGERSSVHTTKLSIFQGGAPVPSIAALVCSQPPCKANPVEKLTLRAAVQSDDPGYLTTEWLVEAEDAEDAFEIDDSTCLTSKFNRDLVVRAGVLRERAVYTFTLLAQDRIGPSSASISVTVNSPPRPGTLAVSPTEGTELETLFRFSAVGWSDDDKPLRYRLHYMVPGDPGSTSGEGAYQALGADYNPNFEQSTMLPQAGLEAPLHRVTVRLSVIDNFDAVSTFAINVTLRPQEVLVTDDVLKAAVTSSLSGDTDSVMTQVLGTSKALVEHTAYDSDSDSDSDTDNATGAESDYDYGGGFVMGARRRVLLSANGTTTNGTVGATSEGNVTGQKLAQVTLMVDLMGTALGSSLRTADSGAAMSGVLGSVLVDPEQITEDTQSSALGMYGTLSTGTAVPASLADSVCGGLSSLNQAKEPVLARRRRQLLQAGDSDVSDAELEAKAAARGAEVVAVLSGLGGSMLQGAVADEEPVATHSPSLAMKVGVTRADLPDSTLYAAPVTTGDGSPNGVQFPSSMGASVVAAAAARRRRSLLQLEDSDNGTSLLAEEEVLPEQEVSMRVLTTTSETHSSNVSSPEYEASGAAALHSASGVQQVVLGVGDEELDVSDLEVAIEIVMELKPEQVASRRRRLLAEEAVGRLECRFWSAAKEAYDTEGCVTLPNPAPPGAQLYWRTKNVTAAGNLSLTWGVGNGTLTSGCEERFDAALDEAVWAGTDAGRRKWVAPAGVDGAYVAHARVPSGGQQ</sequence>
<dbReference type="Pfam" id="PF07645">
    <property type="entry name" value="EGF_CA"/>
    <property type="match status" value="4"/>
</dbReference>
<comment type="caution">
    <text evidence="6">The sequence shown here is derived from an EMBL/GenBank/DDBJ whole genome shotgun (WGS) entry which is preliminary data.</text>
</comment>
<dbReference type="PANTHER" id="PTHR10199:SF110">
    <property type="entry name" value="TSP C-TERMINAL DOMAIN-CONTAINING PROTEIN"/>
    <property type="match status" value="1"/>
</dbReference>
<evidence type="ECO:0000256" key="4">
    <source>
        <dbReference type="SAM" id="MobiDB-lite"/>
    </source>
</evidence>
<evidence type="ECO:0000313" key="7">
    <source>
        <dbReference type="Proteomes" id="UP001190700"/>
    </source>
</evidence>
<evidence type="ECO:0000256" key="2">
    <source>
        <dbReference type="ARBA" id="ARBA00023157"/>
    </source>
</evidence>
<proteinExistence type="predicted"/>
<dbReference type="Proteomes" id="UP001190700">
    <property type="component" value="Unassembled WGS sequence"/>
</dbReference>
<reference evidence="6 7" key="1">
    <citation type="journal article" date="2015" name="Genome Biol. Evol.">
        <title>Comparative Genomics of a Bacterivorous Green Alga Reveals Evolutionary Causalities and Consequences of Phago-Mixotrophic Mode of Nutrition.</title>
        <authorList>
            <person name="Burns J.A."/>
            <person name="Paasch A."/>
            <person name="Narechania A."/>
            <person name="Kim E."/>
        </authorList>
    </citation>
    <scope>NUCLEOTIDE SEQUENCE [LARGE SCALE GENOMIC DNA]</scope>
    <source>
        <strain evidence="6 7">PLY_AMNH</strain>
    </source>
</reference>
<name>A0AAE0L696_9CHLO</name>
<dbReference type="Pfam" id="PF02010">
    <property type="entry name" value="REJ"/>
    <property type="match status" value="1"/>
</dbReference>
<dbReference type="InterPro" id="IPR018097">
    <property type="entry name" value="EGF_Ca-bd_CS"/>
</dbReference>
<dbReference type="PANTHER" id="PTHR10199">
    <property type="entry name" value="THROMBOSPONDIN"/>
    <property type="match status" value="1"/>
</dbReference>
<dbReference type="InterPro" id="IPR000742">
    <property type="entry name" value="EGF"/>
</dbReference>
<keyword evidence="1 3" id="KW-0245">EGF-like domain</keyword>
<dbReference type="PROSITE" id="PS01187">
    <property type="entry name" value="EGF_CA"/>
    <property type="match status" value="1"/>
</dbReference>
<dbReference type="Gene3D" id="2.10.25.10">
    <property type="entry name" value="Laminin"/>
    <property type="match status" value="8"/>
</dbReference>
<dbReference type="EMBL" id="LGRX02008496">
    <property type="protein sequence ID" value="KAK3273407.1"/>
    <property type="molecule type" value="Genomic_DNA"/>
</dbReference>
<dbReference type="InterPro" id="IPR002859">
    <property type="entry name" value="PKD/REJ-like"/>
</dbReference>
<dbReference type="PROSITE" id="PS50026">
    <property type="entry name" value="EGF_3"/>
    <property type="match status" value="1"/>
</dbReference>
<organism evidence="6 7">
    <name type="scientific">Cymbomonas tetramitiformis</name>
    <dbReference type="NCBI Taxonomy" id="36881"/>
    <lineage>
        <taxon>Eukaryota</taxon>
        <taxon>Viridiplantae</taxon>
        <taxon>Chlorophyta</taxon>
        <taxon>Pyramimonadophyceae</taxon>
        <taxon>Pyramimonadales</taxon>
        <taxon>Pyramimonadaceae</taxon>
        <taxon>Cymbomonas</taxon>
    </lineage>
</organism>
<feature type="domain" description="EGF-like" evidence="5">
    <location>
        <begin position="432"/>
        <end position="473"/>
    </location>
</feature>
<dbReference type="CDD" id="cd00054">
    <property type="entry name" value="EGF_CA"/>
    <property type="match status" value="3"/>
</dbReference>
<evidence type="ECO:0000313" key="6">
    <source>
        <dbReference type="EMBL" id="KAK3273407.1"/>
    </source>
</evidence>
<feature type="region of interest" description="Disordered" evidence="4">
    <location>
        <begin position="1357"/>
        <end position="1376"/>
    </location>
</feature>
<dbReference type="InterPro" id="IPR001881">
    <property type="entry name" value="EGF-like_Ca-bd_dom"/>
</dbReference>
<keyword evidence="2" id="KW-1015">Disulfide bond</keyword>
<dbReference type="GO" id="GO:0005509">
    <property type="term" value="F:calcium ion binding"/>
    <property type="evidence" value="ECO:0007669"/>
    <property type="project" value="InterPro"/>
</dbReference>
<dbReference type="SUPFAM" id="SSF57196">
    <property type="entry name" value="EGF/Laminin"/>
    <property type="match status" value="1"/>
</dbReference>
<dbReference type="SMART" id="SM00179">
    <property type="entry name" value="EGF_CA"/>
    <property type="match status" value="6"/>
</dbReference>
<gene>
    <name evidence="6" type="ORF">CYMTET_18347</name>
</gene>
<keyword evidence="7" id="KW-1185">Reference proteome</keyword>
<evidence type="ECO:0000256" key="1">
    <source>
        <dbReference type="ARBA" id="ARBA00022536"/>
    </source>
</evidence>